<dbReference type="EMBL" id="GBRH01177637">
    <property type="protein sequence ID" value="JAE20259.1"/>
    <property type="molecule type" value="Transcribed_RNA"/>
</dbReference>
<accession>A0A0A9G9Y8</accession>
<reference evidence="1" key="1">
    <citation type="submission" date="2014-09" db="EMBL/GenBank/DDBJ databases">
        <authorList>
            <person name="Magalhaes I.L.F."/>
            <person name="Oliveira U."/>
            <person name="Santos F.R."/>
            <person name="Vidigal T.H.D.A."/>
            <person name="Brescovit A.D."/>
            <person name="Santos A.J."/>
        </authorList>
    </citation>
    <scope>NUCLEOTIDE SEQUENCE</scope>
    <source>
        <tissue evidence="1">Shoot tissue taken approximately 20 cm above the soil surface</tissue>
    </source>
</reference>
<protein>
    <submittedName>
        <fullName evidence="1">Uncharacterized protein</fullName>
    </submittedName>
</protein>
<reference evidence="1" key="2">
    <citation type="journal article" date="2015" name="Data Brief">
        <title>Shoot transcriptome of the giant reed, Arundo donax.</title>
        <authorList>
            <person name="Barrero R.A."/>
            <person name="Guerrero F.D."/>
            <person name="Moolhuijzen P."/>
            <person name="Goolsby J.A."/>
            <person name="Tidwell J."/>
            <person name="Bellgard S.E."/>
            <person name="Bellgard M.I."/>
        </authorList>
    </citation>
    <scope>NUCLEOTIDE SEQUENCE</scope>
    <source>
        <tissue evidence="1">Shoot tissue taken approximately 20 cm above the soil surface</tissue>
    </source>
</reference>
<sequence length="19" mass="2260">MFLTVAHFLEDNCLPCRHL</sequence>
<evidence type="ECO:0000313" key="1">
    <source>
        <dbReference type="EMBL" id="JAE20259.1"/>
    </source>
</evidence>
<organism evidence="1">
    <name type="scientific">Arundo donax</name>
    <name type="common">Giant reed</name>
    <name type="synonym">Donax arundinaceus</name>
    <dbReference type="NCBI Taxonomy" id="35708"/>
    <lineage>
        <taxon>Eukaryota</taxon>
        <taxon>Viridiplantae</taxon>
        <taxon>Streptophyta</taxon>
        <taxon>Embryophyta</taxon>
        <taxon>Tracheophyta</taxon>
        <taxon>Spermatophyta</taxon>
        <taxon>Magnoliopsida</taxon>
        <taxon>Liliopsida</taxon>
        <taxon>Poales</taxon>
        <taxon>Poaceae</taxon>
        <taxon>PACMAD clade</taxon>
        <taxon>Arundinoideae</taxon>
        <taxon>Arundineae</taxon>
        <taxon>Arundo</taxon>
    </lineage>
</organism>
<name>A0A0A9G9Y8_ARUDO</name>
<proteinExistence type="predicted"/>
<dbReference type="AlphaFoldDB" id="A0A0A9G9Y8"/>